<evidence type="ECO:0000313" key="2">
    <source>
        <dbReference type="Ensembl" id="ENSHHUP00000009602.1"/>
    </source>
</evidence>
<sequence length="240" mass="27730">MEVNQMHEQELFKLAAKSDASADLEQLLKALKQKLHEKEEVLQGKNQVIDVLQGEVDSRDQEIKDLVERARWLQVERESLGSKMEAEKHVMRAQLRDLLEKHQGELRRAAECHDAQLAEREQALRKQLQEELGRTPAAAFQTQTQAGRDSPATAQRMNELEAQAKLKSEEASKSEAKFLKMKAWSKSRIRQLEDELRKSQSGRVGPDVTSLRSRITDLEEEREETLWKLEQYYEIKAKNG</sequence>
<feature type="coiled-coil region" evidence="1">
    <location>
        <begin position="14"/>
        <end position="48"/>
    </location>
</feature>
<protein>
    <submittedName>
        <fullName evidence="2">Uncharacterized protein</fullName>
    </submittedName>
</protein>
<accession>A0A4W5K119</accession>
<name>A0A4W5K119_9TELE</name>
<reference evidence="2" key="2">
    <citation type="submission" date="2025-08" db="UniProtKB">
        <authorList>
            <consortium name="Ensembl"/>
        </authorList>
    </citation>
    <scope>IDENTIFICATION</scope>
</reference>
<evidence type="ECO:0000313" key="3">
    <source>
        <dbReference type="Proteomes" id="UP000314982"/>
    </source>
</evidence>
<dbReference type="InterPro" id="IPR026202">
    <property type="entry name" value="GOLGB1"/>
</dbReference>
<keyword evidence="3" id="KW-1185">Reference proteome</keyword>
<proteinExistence type="predicted"/>
<dbReference type="PANTHER" id="PTHR18887:SF4">
    <property type="entry name" value="GOLGIN SUBFAMILY B MEMBER 1-LIKE"/>
    <property type="match status" value="1"/>
</dbReference>
<dbReference type="Proteomes" id="UP000314982">
    <property type="component" value="Unassembled WGS sequence"/>
</dbReference>
<reference evidence="3" key="1">
    <citation type="submission" date="2018-06" db="EMBL/GenBank/DDBJ databases">
        <title>Genome assembly of Danube salmon.</title>
        <authorList>
            <person name="Macqueen D.J."/>
            <person name="Gundappa M.K."/>
        </authorList>
    </citation>
    <scope>NUCLEOTIDE SEQUENCE [LARGE SCALE GENOMIC DNA]</scope>
</reference>
<keyword evidence="1" id="KW-0175">Coiled coil</keyword>
<evidence type="ECO:0000256" key="1">
    <source>
        <dbReference type="SAM" id="Coils"/>
    </source>
</evidence>
<dbReference type="PANTHER" id="PTHR18887">
    <property type="entry name" value="GOLGI-ASSOCIATED PROTEIN GCP360-RELATED"/>
    <property type="match status" value="1"/>
</dbReference>
<reference evidence="2" key="3">
    <citation type="submission" date="2025-09" db="UniProtKB">
        <authorList>
            <consortium name="Ensembl"/>
        </authorList>
    </citation>
    <scope>IDENTIFICATION</scope>
</reference>
<dbReference type="GO" id="GO:0005794">
    <property type="term" value="C:Golgi apparatus"/>
    <property type="evidence" value="ECO:0007669"/>
    <property type="project" value="InterPro"/>
</dbReference>
<dbReference type="GeneTree" id="ENSGT00940000175917"/>
<dbReference type="AlphaFoldDB" id="A0A4W5K119"/>
<dbReference type="STRING" id="62062.ENSHHUP00000009602"/>
<organism evidence="2 3">
    <name type="scientific">Hucho hucho</name>
    <name type="common">huchen</name>
    <dbReference type="NCBI Taxonomy" id="62062"/>
    <lineage>
        <taxon>Eukaryota</taxon>
        <taxon>Metazoa</taxon>
        <taxon>Chordata</taxon>
        <taxon>Craniata</taxon>
        <taxon>Vertebrata</taxon>
        <taxon>Euteleostomi</taxon>
        <taxon>Actinopterygii</taxon>
        <taxon>Neopterygii</taxon>
        <taxon>Teleostei</taxon>
        <taxon>Protacanthopterygii</taxon>
        <taxon>Salmoniformes</taxon>
        <taxon>Salmonidae</taxon>
        <taxon>Salmoninae</taxon>
        <taxon>Hucho</taxon>
    </lineage>
</organism>
<dbReference type="Ensembl" id="ENSHHUT00000009904.1">
    <property type="protein sequence ID" value="ENSHHUP00000009602.1"/>
    <property type="gene ID" value="ENSHHUG00000005861.1"/>
</dbReference>